<evidence type="ECO:0000313" key="8">
    <source>
        <dbReference type="Proteomes" id="UP001067235"/>
    </source>
</evidence>
<evidence type="ECO:0000256" key="1">
    <source>
        <dbReference type="ARBA" id="ARBA00001974"/>
    </source>
</evidence>
<dbReference type="InterPro" id="IPR036188">
    <property type="entry name" value="FAD/NAD-bd_sf"/>
</dbReference>
<accession>A0ABT4MUP5</accession>
<keyword evidence="4" id="KW-0560">Oxidoreductase</keyword>
<dbReference type="RefSeq" id="WP_301570301.1">
    <property type="nucleotide sequence ID" value="NZ_JAPWIE010000002.1"/>
</dbReference>
<comment type="similarity">
    <text evidence="5">Belongs to the L2HGDH family.</text>
</comment>
<dbReference type="PANTHER" id="PTHR43104:SF4">
    <property type="entry name" value="L-2-HYDROXYGLUTARATE DEHYDROGENASE, MITOCHONDRIAL"/>
    <property type="match status" value="1"/>
</dbReference>
<evidence type="ECO:0000313" key="7">
    <source>
        <dbReference type="EMBL" id="MCZ4549776.1"/>
    </source>
</evidence>
<keyword evidence="2" id="KW-0285">Flavoprotein</keyword>
<comment type="cofactor">
    <cofactor evidence="1">
        <name>FAD</name>
        <dbReference type="ChEBI" id="CHEBI:57692"/>
    </cofactor>
</comment>
<dbReference type="SUPFAM" id="SSF51905">
    <property type="entry name" value="FAD/NAD(P)-binding domain"/>
    <property type="match status" value="1"/>
</dbReference>
<name>A0ABT4MUP5_GORRU</name>
<reference evidence="7" key="1">
    <citation type="submission" date="2022-12" db="EMBL/GenBank/DDBJ databases">
        <authorList>
            <person name="Krivoruchko A.V."/>
            <person name="Elkin A."/>
        </authorList>
    </citation>
    <scope>NUCLEOTIDE SEQUENCE</scope>
    <source>
        <strain evidence="7">IEGM 1388</strain>
    </source>
</reference>
<proteinExistence type="inferred from homology"/>
<dbReference type="Proteomes" id="UP001067235">
    <property type="component" value="Unassembled WGS sequence"/>
</dbReference>
<evidence type="ECO:0000256" key="2">
    <source>
        <dbReference type="ARBA" id="ARBA00022630"/>
    </source>
</evidence>
<comment type="caution">
    <text evidence="7">The sequence shown here is derived from an EMBL/GenBank/DDBJ whole genome shotgun (WGS) entry which is preliminary data.</text>
</comment>
<evidence type="ECO:0000256" key="4">
    <source>
        <dbReference type="ARBA" id="ARBA00023002"/>
    </source>
</evidence>
<dbReference type="Pfam" id="PF01266">
    <property type="entry name" value="DAO"/>
    <property type="match status" value="1"/>
</dbReference>
<dbReference type="InterPro" id="IPR006076">
    <property type="entry name" value="FAD-dep_OxRdtase"/>
</dbReference>
<evidence type="ECO:0000256" key="5">
    <source>
        <dbReference type="ARBA" id="ARBA00037941"/>
    </source>
</evidence>
<sequence length="367" mass="38682">MSETVDCLVIGAGVIGLAVARALALSGQEVVIVDAEDSIGTQTSSRNSEVIHAGIYYPTGSMKARLCVRGREMLYEYCADRGIEHRRPGKLLVATDPEQVPKLTAIKALAAANGVLDLRRVGADELADLEPELAALEALLSPSTGIVDSHGLMSALHRDAGDAGATTAFRTRVTSGRVVDGRPEIDLDGTPVRCGTMINCAGLGAWGVAQAIDGFPAEQVPKRALAKGNYYSLAHGRAPFSHLVYPVPADGGLGVHLTLDLAGQARFGPDVEWVDDVDYTVDADRANGFYAEIRKYWPQLPDDALSPAYSGIRPKLVGRGEPNADFLIQGPSEHGIGGLINLFGFESPGLTSCLAIADIVAALATRN</sequence>
<feature type="domain" description="FAD dependent oxidoreductase" evidence="6">
    <location>
        <begin position="6"/>
        <end position="363"/>
    </location>
</feature>
<evidence type="ECO:0000259" key="6">
    <source>
        <dbReference type="Pfam" id="PF01266"/>
    </source>
</evidence>
<dbReference type="Gene3D" id="3.50.50.60">
    <property type="entry name" value="FAD/NAD(P)-binding domain"/>
    <property type="match status" value="1"/>
</dbReference>
<keyword evidence="3" id="KW-0274">FAD</keyword>
<keyword evidence="8" id="KW-1185">Reference proteome</keyword>
<dbReference type="Gene3D" id="3.30.9.10">
    <property type="entry name" value="D-Amino Acid Oxidase, subunit A, domain 2"/>
    <property type="match status" value="1"/>
</dbReference>
<dbReference type="EMBL" id="JAPWIE010000002">
    <property type="protein sequence ID" value="MCZ4549776.1"/>
    <property type="molecule type" value="Genomic_DNA"/>
</dbReference>
<evidence type="ECO:0000256" key="3">
    <source>
        <dbReference type="ARBA" id="ARBA00022827"/>
    </source>
</evidence>
<organism evidence="7 8">
    <name type="scientific">Gordonia rubripertincta</name>
    <name type="common">Rhodococcus corallinus</name>
    <dbReference type="NCBI Taxonomy" id="36822"/>
    <lineage>
        <taxon>Bacteria</taxon>
        <taxon>Bacillati</taxon>
        <taxon>Actinomycetota</taxon>
        <taxon>Actinomycetes</taxon>
        <taxon>Mycobacteriales</taxon>
        <taxon>Gordoniaceae</taxon>
        <taxon>Gordonia</taxon>
    </lineage>
</organism>
<gene>
    <name evidence="7" type="ORF">O4213_07270</name>
</gene>
<dbReference type="PANTHER" id="PTHR43104">
    <property type="entry name" value="L-2-HYDROXYGLUTARATE DEHYDROGENASE, MITOCHONDRIAL"/>
    <property type="match status" value="1"/>
</dbReference>
<protein>
    <submittedName>
        <fullName evidence="7">NAD(P)/FAD-dependent oxidoreductase</fullName>
    </submittedName>
</protein>